<organism evidence="1 2">
    <name type="scientific">Cinchona calisaya</name>
    <dbReference type="NCBI Taxonomy" id="153742"/>
    <lineage>
        <taxon>Eukaryota</taxon>
        <taxon>Viridiplantae</taxon>
        <taxon>Streptophyta</taxon>
        <taxon>Embryophyta</taxon>
        <taxon>Tracheophyta</taxon>
        <taxon>Spermatophyta</taxon>
        <taxon>Magnoliopsida</taxon>
        <taxon>eudicotyledons</taxon>
        <taxon>Gunneridae</taxon>
        <taxon>Pentapetalae</taxon>
        <taxon>asterids</taxon>
        <taxon>lamiids</taxon>
        <taxon>Gentianales</taxon>
        <taxon>Rubiaceae</taxon>
        <taxon>Cinchonoideae</taxon>
        <taxon>Cinchoneae</taxon>
        <taxon>Cinchona</taxon>
    </lineage>
</organism>
<gene>
    <name evidence="1" type="ORF">ACH5RR_008442</name>
</gene>
<dbReference type="Proteomes" id="UP001630127">
    <property type="component" value="Unassembled WGS sequence"/>
</dbReference>
<sequence length="112" mass="12356">MNELLPPPSSLTIFSVSSSDIDTEIEKRLGKVACGLKLPSSSQIYPFCHVSFLKKKIGDDTEPVTMLPVVDNQGKLRAEPIAILDKRMVRKGNHAAIQWLIHSTGQRVDEAT</sequence>
<dbReference type="AlphaFoldDB" id="A0ABD3AF01"/>
<protein>
    <submittedName>
        <fullName evidence="1">Uncharacterized protein</fullName>
    </submittedName>
</protein>
<evidence type="ECO:0000313" key="1">
    <source>
        <dbReference type="EMBL" id="KAL3529120.1"/>
    </source>
</evidence>
<accession>A0ABD3AF01</accession>
<keyword evidence="2" id="KW-1185">Reference proteome</keyword>
<reference evidence="1 2" key="1">
    <citation type="submission" date="2024-11" db="EMBL/GenBank/DDBJ databases">
        <title>A near-complete genome assembly of Cinchona calisaya.</title>
        <authorList>
            <person name="Lian D.C."/>
            <person name="Zhao X.W."/>
            <person name="Wei L."/>
        </authorList>
    </citation>
    <scope>NUCLEOTIDE SEQUENCE [LARGE SCALE GENOMIC DNA]</scope>
    <source>
        <tissue evidence="1">Nenye</tissue>
    </source>
</reference>
<name>A0ABD3AF01_9GENT</name>
<dbReference type="EMBL" id="JBJUIK010000004">
    <property type="protein sequence ID" value="KAL3529120.1"/>
    <property type="molecule type" value="Genomic_DNA"/>
</dbReference>
<evidence type="ECO:0000313" key="2">
    <source>
        <dbReference type="Proteomes" id="UP001630127"/>
    </source>
</evidence>
<proteinExistence type="predicted"/>
<comment type="caution">
    <text evidence="1">The sequence shown here is derived from an EMBL/GenBank/DDBJ whole genome shotgun (WGS) entry which is preliminary data.</text>
</comment>